<keyword evidence="2" id="KW-1185">Reference proteome</keyword>
<accession>M0LRX3</accession>
<dbReference type="Gene3D" id="3.40.720.10">
    <property type="entry name" value="Alkaline Phosphatase, subunit A"/>
    <property type="match status" value="1"/>
</dbReference>
<dbReference type="eggNOG" id="arCOG04525">
    <property type="taxonomic scope" value="Archaea"/>
</dbReference>
<evidence type="ECO:0008006" key="3">
    <source>
        <dbReference type="Google" id="ProtNLM"/>
    </source>
</evidence>
<evidence type="ECO:0000313" key="1">
    <source>
        <dbReference type="EMBL" id="EMA36226.1"/>
    </source>
</evidence>
<protein>
    <recommendedName>
        <fullName evidence="3">Sulfatase</fullName>
    </recommendedName>
</protein>
<reference evidence="1 2" key="1">
    <citation type="journal article" date="2014" name="PLoS Genet.">
        <title>Phylogenetically driven sequencing of extremely halophilic archaea reveals strategies for static and dynamic osmo-response.</title>
        <authorList>
            <person name="Becker E.A."/>
            <person name="Seitzer P.M."/>
            <person name="Tritt A."/>
            <person name="Larsen D."/>
            <person name="Krusor M."/>
            <person name="Yao A.I."/>
            <person name="Wu D."/>
            <person name="Madern D."/>
            <person name="Eisen J.A."/>
            <person name="Darling A.E."/>
            <person name="Facciotti M.T."/>
        </authorList>
    </citation>
    <scope>NUCLEOTIDE SEQUENCE [LARGE SCALE GENOMIC DNA]</scope>
    <source>
        <strain evidence="1 2">100A6</strain>
    </source>
</reference>
<proteinExistence type="predicted"/>
<evidence type="ECO:0000313" key="2">
    <source>
        <dbReference type="Proteomes" id="UP000011566"/>
    </source>
</evidence>
<name>M0LRX3_9EURY</name>
<dbReference type="SUPFAM" id="SSF53649">
    <property type="entry name" value="Alkaline phosphatase-like"/>
    <property type="match status" value="1"/>
</dbReference>
<dbReference type="InterPro" id="IPR017850">
    <property type="entry name" value="Alkaline_phosphatase_core_sf"/>
</dbReference>
<dbReference type="Proteomes" id="UP000011566">
    <property type="component" value="Unassembled WGS sequence"/>
</dbReference>
<dbReference type="EMBL" id="AOMB01000042">
    <property type="protein sequence ID" value="EMA36226.1"/>
    <property type="molecule type" value="Genomic_DNA"/>
</dbReference>
<dbReference type="OrthoDB" id="100846at2157"/>
<sequence length="209" mass="23759">MRDYKASAPANYFFDWGDWEFPHESELGLVEHVWQYEPTGDDDAYGHPGAYTGPRFVTDRGISVGREHDFDRMILHYSQPHRPYAARALAEDRPLYDYENEPFEALRSGVDRETVLGAYLDDLRYVLDDVELLLDNIDAEQVAISADHGEAFGEWGVYEHPIGSLLPQVRRVPWVETVANDHGGYEPTVTPDDAGDPDVDEQLQALGYK</sequence>
<dbReference type="PATRIC" id="fig|1132509.6.peg.3640"/>
<organism evidence="1 2">
    <name type="scientific">Halococcus hamelinensis 100A6</name>
    <dbReference type="NCBI Taxonomy" id="1132509"/>
    <lineage>
        <taxon>Archaea</taxon>
        <taxon>Methanobacteriati</taxon>
        <taxon>Methanobacteriota</taxon>
        <taxon>Stenosarchaea group</taxon>
        <taxon>Halobacteria</taxon>
        <taxon>Halobacteriales</taxon>
        <taxon>Halococcaceae</taxon>
        <taxon>Halococcus</taxon>
    </lineage>
</organism>
<dbReference type="AlphaFoldDB" id="M0LRX3"/>
<gene>
    <name evidence="1" type="ORF">C447_15676</name>
</gene>
<comment type="caution">
    <text evidence="1">The sequence shown here is derived from an EMBL/GenBank/DDBJ whole genome shotgun (WGS) entry which is preliminary data.</text>
</comment>